<feature type="region of interest" description="Disordered" evidence="1">
    <location>
        <begin position="123"/>
        <end position="150"/>
    </location>
</feature>
<keyword evidence="2" id="KW-0812">Transmembrane</keyword>
<evidence type="ECO:0008006" key="5">
    <source>
        <dbReference type="Google" id="ProtNLM"/>
    </source>
</evidence>
<keyword evidence="2" id="KW-0472">Membrane</keyword>
<gene>
    <name evidence="3" type="ORF">SAMN06265222_11884</name>
</gene>
<evidence type="ECO:0000256" key="2">
    <source>
        <dbReference type="SAM" id="Phobius"/>
    </source>
</evidence>
<reference evidence="3 4" key="1">
    <citation type="submission" date="2017-05" db="EMBL/GenBank/DDBJ databases">
        <authorList>
            <person name="Varghese N."/>
            <person name="Submissions S."/>
        </authorList>
    </citation>
    <scope>NUCLEOTIDE SEQUENCE [LARGE SCALE GENOMIC DNA]</scope>
    <source>
        <strain evidence="3 4">DSM 25457</strain>
    </source>
</reference>
<dbReference type="SUPFAM" id="SSF52833">
    <property type="entry name" value="Thioredoxin-like"/>
    <property type="match status" value="1"/>
</dbReference>
<protein>
    <recommendedName>
        <fullName evidence="5">Thioredoxin domain-containing protein</fullName>
    </recommendedName>
</protein>
<organism evidence="3 4">
    <name type="scientific">Neorhodopirellula lusitana</name>
    <dbReference type="NCBI Taxonomy" id="445327"/>
    <lineage>
        <taxon>Bacteria</taxon>
        <taxon>Pseudomonadati</taxon>
        <taxon>Planctomycetota</taxon>
        <taxon>Planctomycetia</taxon>
        <taxon>Pirellulales</taxon>
        <taxon>Pirellulaceae</taxon>
        <taxon>Neorhodopirellula</taxon>
    </lineage>
</organism>
<dbReference type="InterPro" id="IPR036249">
    <property type="entry name" value="Thioredoxin-like_sf"/>
</dbReference>
<dbReference type="EMBL" id="FXUG01000018">
    <property type="protein sequence ID" value="SMP74930.1"/>
    <property type="molecule type" value="Genomic_DNA"/>
</dbReference>
<keyword evidence="4" id="KW-1185">Reference proteome</keyword>
<evidence type="ECO:0000256" key="1">
    <source>
        <dbReference type="SAM" id="MobiDB-lite"/>
    </source>
</evidence>
<dbReference type="Proteomes" id="UP001158067">
    <property type="component" value="Unassembled WGS sequence"/>
</dbReference>
<name>A0ABY1QMF7_9BACT</name>
<keyword evidence="2" id="KW-1133">Transmembrane helix</keyword>
<proteinExistence type="predicted"/>
<feature type="transmembrane region" description="Helical" evidence="2">
    <location>
        <begin position="92"/>
        <end position="116"/>
    </location>
</feature>
<evidence type="ECO:0000313" key="4">
    <source>
        <dbReference type="Proteomes" id="UP001158067"/>
    </source>
</evidence>
<accession>A0ABY1QMF7</accession>
<evidence type="ECO:0000313" key="3">
    <source>
        <dbReference type="EMBL" id="SMP74930.1"/>
    </source>
</evidence>
<comment type="caution">
    <text evidence="3">The sequence shown here is derived from an EMBL/GenBank/DDBJ whole genome shotgun (WGS) entry which is preliminary data.</text>
</comment>
<dbReference type="CDD" id="cd02947">
    <property type="entry name" value="TRX_family"/>
    <property type="match status" value="1"/>
</dbReference>
<sequence length="150" mass="17482">MPDDVRYETVDIARVNAKGHNIRMTPTLMVFVGGKLEHTSSGLLRGDRLQAFLDRSGVGESDDADLSDNLSPWSNPRRSYRDFERGPIRDRFAWWLLGKWLGFDGAGLMMILPWLLKARRSSQNRTHKEKSRWKVSNRQTVRRKRPKMKQ</sequence>